<dbReference type="EMBL" id="LCZJ02000043">
    <property type="protein sequence ID" value="KTD83678.1"/>
    <property type="molecule type" value="Genomic_DNA"/>
</dbReference>
<dbReference type="CDD" id="cd04301">
    <property type="entry name" value="NAT_SF"/>
    <property type="match status" value="1"/>
</dbReference>
<dbReference type="Pfam" id="PF13673">
    <property type="entry name" value="Acetyltransf_10"/>
    <property type="match status" value="1"/>
</dbReference>
<sequence>MLRKEANALTPQMYAELRRKVDFQEYSLEDVAKALEKTLFSVVIFDDHKPIGIGRIVGDDRIVFFIKDVVVDPEYQKQSIGYTIMHSLMNYIQEKACENAYIGLMATPNTEKFYEKFGFIQRPNQDFGHGMVKFVDKSYKIDNPMEDK</sequence>
<dbReference type="InterPro" id="IPR000182">
    <property type="entry name" value="GNAT_dom"/>
</dbReference>
<dbReference type="AlphaFoldDB" id="A0A0W1AQY9"/>
<comment type="caution">
    <text evidence="2">The sequence shown here is derived from an EMBL/GenBank/DDBJ whole genome shotgun (WGS) entry which is preliminary data.</text>
</comment>
<dbReference type="InterPro" id="IPR039143">
    <property type="entry name" value="GNPNAT1-like"/>
</dbReference>
<reference evidence="2 3" key="1">
    <citation type="journal article" date="2015" name="Int. Biodeterior. Biodegradation">
        <title>Physiological and genetic screening methods for the isolation of methyl tert-butyl ether-degrading bacteria for bioremediation purposes.</title>
        <authorList>
            <person name="Guisado I.M."/>
            <person name="Purswani J."/>
            <person name="Gonzalez Lopez J."/>
            <person name="Pozo C."/>
        </authorList>
    </citation>
    <scope>NUCLEOTIDE SEQUENCE [LARGE SCALE GENOMIC DNA]</scope>
    <source>
        <strain evidence="2 3">SH7</strain>
    </source>
</reference>
<evidence type="ECO:0000313" key="3">
    <source>
        <dbReference type="Proteomes" id="UP000054709"/>
    </source>
</evidence>
<organism evidence="2 3">
    <name type="scientific">Paenibacillus etheri</name>
    <dbReference type="NCBI Taxonomy" id="1306852"/>
    <lineage>
        <taxon>Bacteria</taxon>
        <taxon>Bacillati</taxon>
        <taxon>Bacillota</taxon>
        <taxon>Bacilli</taxon>
        <taxon>Bacillales</taxon>
        <taxon>Paenibacillaceae</taxon>
        <taxon>Paenibacillus</taxon>
    </lineage>
</organism>
<dbReference type="Proteomes" id="UP000054709">
    <property type="component" value="Unassembled WGS sequence"/>
</dbReference>
<keyword evidence="3" id="KW-1185">Reference proteome</keyword>
<dbReference type="PROSITE" id="PS51186">
    <property type="entry name" value="GNAT"/>
    <property type="match status" value="1"/>
</dbReference>
<dbReference type="RefSeq" id="WP_060626517.1">
    <property type="nucleotide sequence ID" value="NZ_LCZJ02000043.1"/>
</dbReference>
<protein>
    <submittedName>
        <fullName evidence="2">GCN5 family acetyltransferase</fullName>
    </submittedName>
</protein>
<dbReference type="OrthoDB" id="9775804at2"/>
<gene>
    <name evidence="2" type="ORF">UQ64_01055</name>
</gene>
<dbReference type="PANTHER" id="PTHR13355">
    <property type="entry name" value="GLUCOSAMINE 6-PHOSPHATE N-ACETYLTRANSFERASE"/>
    <property type="match status" value="1"/>
</dbReference>
<dbReference type="GO" id="GO:0008080">
    <property type="term" value="F:N-acetyltransferase activity"/>
    <property type="evidence" value="ECO:0007669"/>
    <property type="project" value="TreeGrafter"/>
</dbReference>
<dbReference type="PANTHER" id="PTHR13355:SF23">
    <property type="entry name" value="FAMILY N-ACETYLTRANSFERASE, PUTATIVE (AFU_ORTHOLOGUE AFUA_3G00870)-RELATED"/>
    <property type="match status" value="1"/>
</dbReference>
<dbReference type="SUPFAM" id="SSF55729">
    <property type="entry name" value="Acyl-CoA N-acyltransferases (Nat)"/>
    <property type="match status" value="1"/>
</dbReference>
<evidence type="ECO:0000313" key="2">
    <source>
        <dbReference type="EMBL" id="KTD83678.1"/>
    </source>
</evidence>
<dbReference type="Gene3D" id="3.40.630.30">
    <property type="match status" value="1"/>
</dbReference>
<dbReference type="InterPro" id="IPR016181">
    <property type="entry name" value="Acyl_CoA_acyltransferase"/>
</dbReference>
<proteinExistence type="predicted"/>
<evidence type="ECO:0000259" key="1">
    <source>
        <dbReference type="PROSITE" id="PS51186"/>
    </source>
</evidence>
<feature type="domain" description="N-acetyltransferase" evidence="1">
    <location>
        <begin position="1"/>
        <end position="142"/>
    </location>
</feature>
<name>A0A0W1AQY9_9BACL</name>
<accession>A0A0W1AQY9</accession>